<feature type="compositionally biased region" description="Polar residues" evidence="1">
    <location>
        <begin position="342"/>
        <end position="364"/>
    </location>
</feature>
<keyword evidence="2" id="KW-0812">Transmembrane</keyword>
<gene>
    <name evidence="4" type="ORF">FA13DRAFT_1018426</name>
</gene>
<comment type="caution">
    <text evidence="4">The sequence shown here is derived from an EMBL/GenBank/DDBJ whole genome shotgun (WGS) entry which is preliminary data.</text>
</comment>
<dbReference type="EMBL" id="QPFP01000047">
    <property type="protein sequence ID" value="TEB26534.1"/>
    <property type="molecule type" value="Genomic_DNA"/>
</dbReference>
<name>A0A4Y7SY31_COPMI</name>
<keyword evidence="2" id="KW-0472">Membrane</keyword>
<evidence type="ECO:0000313" key="4">
    <source>
        <dbReference type="EMBL" id="TEB26534.1"/>
    </source>
</evidence>
<dbReference type="AlphaFoldDB" id="A0A4Y7SY31"/>
<dbReference type="Pfam" id="PF20152">
    <property type="entry name" value="DUF6534"/>
    <property type="match status" value="1"/>
</dbReference>
<feature type="domain" description="DUF6534" evidence="3">
    <location>
        <begin position="154"/>
        <end position="241"/>
    </location>
</feature>
<evidence type="ECO:0000313" key="5">
    <source>
        <dbReference type="Proteomes" id="UP000298030"/>
    </source>
</evidence>
<dbReference type="InterPro" id="IPR045339">
    <property type="entry name" value="DUF6534"/>
</dbReference>
<keyword evidence="2" id="KW-1133">Transmembrane helix</keyword>
<feature type="transmembrane region" description="Helical" evidence="2">
    <location>
        <begin position="147"/>
        <end position="168"/>
    </location>
</feature>
<keyword evidence="5" id="KW-1185">Reference proteome</keyword>
<dbReference type="PANTHER" id="PTHR40465:SF1">
    <property type="entry name" value="DUF6534 DOMAIN-CONTAINING PROTEIN"/>
    <property type="match status" value="1"/>
</dbReference>
<reference evidence="4 5" key="1">
    <citation type="journal article" date="2019" name="Nat. Ecol. Evol.">
        <title>Megaphylogeny resolves global patterns of mushroom evolution.</title>
        <authorList>
            <person name="Varga T."/>
            <person name="Krizsan K."/>
            <person name="Foldi C."/>
            <person name="Dima B."/>
            <person name="Sanchez-Garcia M."/>
            <person name="Sanchez-Ramirez S."/>
            <person name="Szollosi G.J."/>
            <person name="Szarkandi J.G."/>
            <person name="Papp V."/>
            <person name="Albert L."/>
            <person name="Andreopoulos W."/>
            <person name="Angelini C."/>
            <person name="Antonin V."/>
            <person name="Barry K.W."/>
            <person name="Bougher N.L."/>
            <person name="Buchanan P."/>
            <person name="Buyck B."/>
            <person name="Bense V."/>
            <person name="Catcheside P."/>
            <person name="Chovatia M."/>
            <person name="Cooper J."/>
            <person name="Damon W."/>
            <person name="Desjardin D."/>
            <person name="Finy P."/>
            <person name="Geml J."/>
            <person name="Haridas S."/>
            <person name="Hughes K."/>
            <person name="Justo A."/>
            <person name="Karasinski D."/>
            <person name="Kautmanova I."/>
            <person name="Kiss B."/>
            <person name="Kocsube S."/>
            <person name="Kotiranta H."/>
            <person name="LaButti K.M."/>
            <person name="Lechner B.E."/>
            <person name="Liimatainen K."/>
            <person name="Lipzen A."/>
            <person name="Lukacs Z."/>
            <person name="Mihaltcheva S."/>
            <person name="Morgado L.N."/>
            <person name="Niskanen T."/>
            <person name="Noordeloos M.E."/>
            <person name="Ohm R.A."/>
            <person name="Ortiz-Santana B."/>
            <person name="Ovrebo C."/>
            <person name="Racz N."/>
            <person name="Riley R."/>
            <person name="Savchenko A."/>
            <person name="Shiryaev A."/>
            <person name="Soop K."/>
            <person name="Spirin V."/>
            <person name="Szebenyi C."/>
            <person name="Tomsovsky M."/>
            <person name="Tulloss R.E."/>
            <person name="Uehling J."/>
            <person name="Grigoriev I.V."/>
            <person name="Vagvolgyi C."/>
            <person name="Papp T."/>
            <person name="Martin F.M."/>
            <person name="Miettinen O."/>
            <person name="Hibbett D.S."/>
            <person name="Nagy L.G."/>
        </authorList>
    </citation>
    <scope>NUCLEOTIDE SEQUENCE [LARGE SCALE GENOMIC DNA]</scope>
    <source>
        <strain evidence="4 5">FP101781</strain>
    </source>
</reference>
<protein>
    <recommendedName>
        <fullName evidence="3">DUF6534 domain-containing protein</fullName>
    </recommendedName>
</protein>
<feature type="region of interest" description="Disordered" evidence="1">
    <location>
        <begin position="336"/>
        <end position="364"/>
    </location>
</feature>
<proteinExistence type="predicted"/>
<organism evidence="4 5">
    <name type="scientific">Coprinellus micaceus</name>
    <name type="common">Glistening ink-cap mushroom</name>
    <name type="synonym">Coprinus micaceus</name>
    <dbReference type="NCBI Taxonomy" id="71717"/>
    <lineage>
        <taxon>Eukaryota</taxon>
        <taxon>Fungi</taxon>
        <taxon>Dikarya</taxon>
        <taxon>Basidiomycota</taxon>
        <taxon>Agaricomycotina</taxon>
        <taxon>Agaricomycetes</taxon>
        <taxon>Agaricomycetidae</taxon>
        <taxon>Agaricales</taxon>
        <taxon>Agaricineae</taxon>
        <taxon>Psathyrellaceae</taxon>
        <taxon>Coprinellus</taxon>
    </lineage>
</organism>
<dbReference type="OrthoDB" id="2953893at2759"/>
<dbReference type="PANTHER" id="PTHR40465">
    <property type="entry name" value="CHROMOSOME 1, WHOLE GENOME SHOTGUN SEQUENCE"/>
    <property type="match status" value="1"/>
</dbReference>
<feature type="transmembrane region" description="Helical" evidence="2">
    <location>
        <begin position="74"/>
        <end position="94"/>
    </location>
</feature>
<sequence>MLIGAYMVQLFHYLTADYIAAARIELHILVALVTGIEVTNIVFITQNTWRSLVDGVDHPEIRNVPPATAPGTPILTGIVACMVQCYFAWRIVVLGRKRHAYQWVRYAITPLIVAVALLQMAAGLTVGGKYVRYHQQIVLTDRLRLPVILHLAGALACDTLITISMIYVFWGMKAPAELSKTKRTLNSLVFHSVENGAVVTVFAILNLAFFVSHPHDTIHLCFQYIVGRLYANAMLANLNGRGLRGTDSGNGDSFSKEEVRFRDLSNESRAAFSTELNPHSALYGLTAPKMRTKAGEDDASGPGEGVFRLGKKRPDIRVRTPPPAFLVSTVTEVHRDEDIMSRATSRYSDVQSRPQSGDSSGLGC</sequence>
<evidence type="ECO:0000256" key="1">
    <source>
        <dbReference type="SAM" id="MobiDB-lite"/>
    </source>
</evidence>
<dbReference type="STRING" id="71717.A0A4Y7SY31"/>
<evidence type="ECO:0000256" key="2">
    <source>
        <dbReference type="SAM" id="Phobius"/>
    </source>
</evidence>
<evidence type="ECO:0000259" key="3">
    <source>
        <dbReference type="Pfam" id="PF20152"/>
    </source>
</evidence>
<accession>A0A4Y7SY31</accession>
<dbReference type="Proteomes" id="UP000298030">
    <property type="component" value="Unassembled WGS sequence"/>
</dbReference>
<feature type="transmembrane region" description="Helical" evidence="2">
    <location>
        <begin position="106"/>
        <end position="127"/>
    </location>
</feature>
<feature type="transmembrane region" description="Helical" evidence="2">
    <location>
        <begin position="188"/>
        <end position="211"/>
    </location>
</feature>